<feature type="transmembrane region" description="Helical" evidence="7">
    <location>
        <begin position="136"/>
        <end position="161"/>
    </location>
</feature>
<dbReference type="Gene3D" id="1.10.3720.10">
    <property type="entry name" value="MetI-like"/>
    <property type="match status" value="1"/>
</dbReference>
<evidence type="ECO:0000256" key="3">
    <source>
        <dbReference type="ARBA" id="ARBA00022475"/>
    </source>
</evidence>
<dbReference type="InterPro" id="IPR000515">
    <property type="entry name" value="MetI-like"/>
</dbReference>
<feature type="transmembrane region" description="Helical" evidence="7">
    <location>
        <begin position="103"/>
        <end position="124"/>
    </location>
</feature>
<feature type="transmembrane region" description="Helical" evidence="7">
    <location>
        <begin position="309"/>
        <end position="331"/>
    </location>
</feature>
<dbReference type="InterPro" id="IPR045621">
    <property type="entry name" value="BPD_transp_1_N"/>
</dbReference>
<dbReference type="CDD" id="cd06261">
    <property type="entry name" value="TM_PBP2"/>
    <property type="match status" value="1"/>
</dbReference>
<evidence type="ECO:0000259" key="8">
    <source>
        <dbReference type="PROSITE" id="PS50928"/>
    </source>
</evidence>
<dbReference type="SUPFAM" id="SSF161098">
    <property type="entry name" value="MetI-like"/>
    <property type="match status" value="1"/>
</dbReference>
<keyword evidence="2 7" id="KW-0813">Transport</keyword>
<dbReference type="InterPro" id="IPR035906">
    <property type="entry name" value="MetI-like_sf"/>
</dbReference>
<evidence type="ECO:0000256" key="4">
    <source>
        <dbReference type="ARBA" id="ARBA00022692"/>
    </source>
</evidence>
<dbReference type="GO" id="GO:0005886">
    <property type="term" value="C:plasma membrane"/>
    <property type="evidence" value="ECO:0007669"/>
    <property type="project" value="UniProtKB-SubCell"/>
</dbReference>
<feature type="domain" description="ABC transmembrane type-1" evidence="8">
    <location>
        <begin position="97"/>
        <end position="328"/>
    </location>
</feature>
<evidence type="ECO:0000256" key="6">
    <source>
        <dbReference type="ARBA" id="ARBA00023136"/>
    </source>
</evidence>
<dbReference type="OrthoDB" id="9805855at2"/>
<dbReference type="PANTHER" id="PTHR43163">
    <property type="entry name" value="DIPEPTIDE TRANSPORT SYSTEM PERMEASE PROTEIN DPPB-RELATED"/>
    <property type="match status" value="1"/>
</dbReference>
<keyword evidence="3" id="KW-1003">Cell membrane</keyword>
<keyword evidence="6 7" id="KW-0472">Membrane</keyword>
<dbReference type="Proteomes" id="UP000050863">
    <property type="component" value="Unassembled WGS sequence"/>
</dbReference>
<protein>
    <submittedName>
        <fullName evidence="9">Peptide ABC transporter permease</fullName>
    </submittedName>
</protein>
<gene>
    <name evidence="9" type="ORF">CQ12_25515</name>
</gene>
<evidence type="ECO:0000256" key="2">
    <source>
        <dbReference type="ARBA" id="ARBA00022448"/>
    </source>
</evidence>
<comment type="subcellular location">
    <subcellularLocation>
        <location evidence="1 7">Cell membrane</location>
        <topology evidence="1 7">Multi-pass membrane protein</topology>
    </subcellularLocation>
</comment>
<dbReference type="PANTHER" id="PTHR43163:SF6">
    <property type="entry name" value="DIPEPTIDE TRANSPORT SYSTEM PERMEASE PROTEIN DPPB-RELATED"/>
    <property type="match status" value="1"/>
</dbReference>
<dbReference type="GO" id="GO:0071916">
    <property type="term" value="F:dipeptide transmembrane transporter activity"/>
    <property type="evidence" value="ECO:0007669"/>
    <property type="project" value="TreeGrafter"/>
</dbReference>
<evidence type="ECO:0000313" key="10">
    <source>
        <dbReference type="Proteomes" id="UP000050863"/>
    </source>
</evidence>
<name>A0A0R3LQN6_9BRAD</name>
<reference evidence="9 10" key="1">
    <citation type="submission" date="2014-03" db="EMBL/GenBank/DDBJ databases">
        <title>Bradyrhizobium valentinum sp. nov., isolated from effective nodules of Lupinus mariae-josephae, a lupine endemic of basic-lime soils in Eastern Spain.</title>
        <authorList>
            <person name="Duran D."/>
            <person name="Rey L."/>
            <person name="Navarro A."/>
            <person name="Busquets A."/>
            <person name="Imperial J."/>
            <person name="Ruiz-Argueso T."/>
        </authorList>
    </citation>
    <scope>NUCLEOTIDE SEQUENCE [LARGE SCALE GENOMIC DNA]</scope>
    <source>
        <strain evidence="9 10">PAC68</strain>
    </source>
</reference>
<feature type="transmembrane region" description="Helical" evidence="7">
    <location>
        <begin position="255"/>
        <end position="276"/>
    </location>
</feature>
<evidence type="ECO:0000256" key="1">
    <source>
        <dbReference type="ARBA" id="ARBA00004651"/>
    </source>
</evidence>
<dbReference type="Pfam" id="PF19300">
    <property type="entry name" value="BPD_transp_1_N"/>
    <property type="match status" value="1"/>
</dbReference>
<dbReference type="Pfam" id="PF00528">
    <property type="entry name" value="BPD_transp_1"/>
    <property type="match status" value="1"/>
</dbReference>
<dbReference type="EMBL" id="LLXZ01000096">
    <property type="protein sequence ID" value="KRR07957.1"/>
    <property type="molecule type" value="Genomic_DNA"/>
</dbReference>
<evidence type="ECO:0000256" key="5">
    <source>
        <dbReference type="ARBA" id="ARBA00022989"/>
    </source>
</evidence>
<sequence length="338" mass="36699">MGFFYYVTRRLALALPTLFGVSVICFTLTYLLPGNPAMVKAGPFATPEHLAEMERQMGLDRPWPEQYFRYVSGTVRGDLGESASTGRPVSQDFLQRLPATLELNLASLLIAIVVGIPLGVLSAVHRDTFIDHLGRVVGIAGVAMPSFLTGLLFVYVFFYMLNIAPSPLGRLESGIEPPQHVTGLYVIDSLITANWTTLRSSLHQLMLPAATLGLSAIAPVARMVRSTMLEILESDYIKAAWAAGLPRRTVIYRDALRNALIPVITISGIVFGFLMAGNAVVESVFSWPGIGNYAVTALLTKDSAPIQSFILFVAVTCVIVNLAVDIAYGLVDPRIRLS</sequence>
<accession>A0A0R3LQN6</accession>
<feature type="transmembrane region" description="Helical" evidence="7">
    <location>
        <begin position="205"/>
        <end position="224"/>
    </location>
</feature>
<dbReference type="STRING" id="280332.CQ12_25515"/>
<organism evidence="9 10">
    <name type="scientific">Bradyrhizobium jicamae</name>
    <dbReference type="NCBI Taxonomy" id="280332"/>
    <lineage>
        <taxon>Bacteria</taxon>
        <taxon>Pseudomonadati</taxon>
        <taxon>Pseudomonadota</taxon>
        <taxon>Alphaproteobacteria</taxon>
        <taxon>Hyphomicrobiales</taxon>
        <taxon>Nitrobacteraceae</taxon>
        <taxon>Bradyrhizobium</taxon>
    </lineage>
</organism>
<evidence type="ECO:0000256" key="7">
    <source>
        <dbReference type="RuleBase" id="RU363032"/>
    </source>
</evidence>
<keyword evidence="10" id="KW-1185">Reference proteome</keyword>
<dbReference type="PROSITE" id="PS50928">
    <property type="entry name" value="ABC_TM1"/>
    <property type="match status" value="1"/>
</dbReference>
<keyword evidence="5 7" id="KW-1133">Transmembrane helix</keyword>
<dbReference type="AlphaFoldDB" id="A0A0R3LQN6"/>
<feature type="transmembrane region" description="Helical" evidence="7">
    <location>
        <begin position="12"/>
        <end position="32"/>
    </location>
</feature>
<evidence type="ECO:0000313" key="9">
    <source>
        <dbReference type="EMBL" id="KRR07957.1"/>
    </source>
</evidence>
<comment type="caution">
    <text evidence="9">The sequence shown here is derived from an EMBL/GenBank/DDBJ whole genome shotgun (WGS) entry which is preliminary data.</text>
</comment>
<proteinExistence type="inferred from homology"/>
<dbReference type="RefSeq" id="WP_057836104.1">
    <property type="nucleotide sequence ID" value="NZ_LLXZ01000096.1"/>
</dbReference>
<comment type="similarity">
    <text evidence="7">Belongs to the binding-protein-dependent transport system permease family.</text>
</comment>
<keyword evidence="4 7" id="KW-0812">Transmembrane</keyword>